<evidence type="ECO:0000313" key="16">
    <source>
        <dbReference type="Proteomes" id="UP000615796"/>
    </source>
</evidence>
<proteinExistence type="predicted"/>
<dbReference type="Pfam" id="PF00512">
    <property type="entry name" value="HisKA"/>
    <property type="match status" value="1"/>
</dbReference>
<evidence type="ECO:0000256" key="2">
    <source>
        <dbReference type="ARBA" id="ARBA00004141"/>
    </source>
</evidence>
<evidence type="ECO:0000256" key="5">
    <source>
        <dbReference type="ARBA" id="ARBA00022679"/>
    </source>
</evidence>
<dbReference type="PRINTS" id="PR00344">
    <property type="entry name" value="BCTRLSENSOR"/>
</dbReference>
<keyword evidence="16" id="KW-1185">Reference proteome</keyword>
<evidence type="ECO:0000259" key="14">
    <source>
        <dbReference type="PROSITE" id="PS50109"/>
    </source>
</evidence>
<keyword evidence="4" id="KW-0597">Phosphoprotein</keyword>
<keyword evidence="8" id="KW-0418">Kinase</keyword>
<accession>A0A9X0R5F5</accession>
<evidence type="ECO:0000256" key="1">
    <source>
        <dbReference type="ARBA" id="ARBA00000085"/>
    </source>
</evidence>
<evidence type="ECO:0000256" key="7">
    <source>
        <dbReference type="ARBA" id="ARBA00022741"/>
    </source>
</evidence>
<gene>
    <name evidence="15" type="ORF">H8Q88_03240</name>
</gene>
<evidence type="ECO:0000256" key="3">
    <source>
        <dbReference type="ARBA" id="ARBA00012438"/>
    </source>
</evidence>
<dbReference type="Pfam" id="PF13493">
    <property type="entry name" value="DUF4118"/>
    <property type="match status" value="1"/>
</dbReference>
<feature type="domain" description="Histidine kinase" evidence="14">
    <location>
        <begin position="126"/>
        <end position="339"/>
    </location>
</feature>
<dbReference type="InterPro" id="IPR003661">
    <property type="entry name" value="HisK_dim/P_dom"/>
</dbReference>
<dbReference type="Pfam" id="PF02518">
    <property type="entry name" value="HATPase_c"/>
    <property type="match status" value="1"/>
</dbReference>
<reference evidence="15" key="1">
    <citation type="submission" date="2020-08" db="EMBL/GenBank/DDBJ databases">
        <title>Genome Sequencing and Pan-Genome Analysis of Migratory bird Vibrio Strains, Inner Mongolia.</title>
        <authorList>
            <person name="Zheng L."/>
        </authorList>
    </citation>
    <scope>NUCLEOTIDE SEQUENCE</scope>
    <source>
        <strain evidence="15">M13F</strain>
    </source>
</reference>
<feature type="transmembrane region" description="Helical" evidence="13">
    <location>
        <begin position="9"/>
        <end position="27"/>
    </location>
</feature>
<dbReference type="InterPro" id="IPR038318">
    <property type="entry name" value="KdpD_sf"/>
</dbReference>
<dbReference type="AlphaFoldDB" id="A0A9X0R5F5"/>
<keyword evidence="6 13" id="KW-0812">Transmembrane</keyword>
<evidence type="ECO:0000256" key="4">
    <source>
        <dbReference type="ARBA" id="ARBA00022553"/>
    </source>
</evidence>
<dbReference type="InterPro" id="IPR005467">
    <property type="entry name" value="His_kinase_dom"/>
</dbReference>
<dbReference type="InterPro" id="IPR036890">
    <property type="entry name" value="HATPase_C_sf"/>
</dbReference>
<dbReference type="PANTHER" id="PTHR45569">
    <property type="entry name" value="SENSOR PROTEIN KDPD"/>
    <property type="match status" value="1"/>
</dbReference>
<dbReference type="GO" id="GO:0005524">
    <property type="term" value="F:ATP binding"/>
    <property type="evidence" value="ECO:0007669"/>
    <property type="project" value="UniProtKB-KW"/>
</dbReference>
<comment type="catalytic activity">
    <reaction evidence="1">
        <text>ATP + protein L-histidine = ADP + protein N-phospho-L-histidine.</text>
        <dbReference type="EC" id="2.7.13.3"/>
    </reaction>
</comment>
<dbReference type="SMART" id="SM00388">
    <property type="entry name" value="HisKA"/>
    <property type="match status" value="1"/>
</dbReference>
<keyword evidence="5" id="KW-0808">Transferase</keyword>
<evidence type="ECO:0000256" key="13">
    <source>
        <dbReference type="SAM" id="Phobius"/>
    </source>
</evidence>
<dbReference type="InterPro" id="IPR036097">
    <property type="entry name" value="HisK_dim/P_sf"/>
</dbReference>
<evidence type="ECO:0000256" key="11">
    <source>
        <dbReference type="ARBA" id="ARBA00023012"/>
    </source>
</evidence>
<dbReference type="Gene3D" id="1.20.120.620">
    <property type="entry name" value="Backbone structure of the membrane domain of e. Coli histidine kinase receptor kdpd"/>
    <property type="match status" value="1"/>
</dbReference>
<dbReference type="CDD" id="cd00082">
    <property type="entry name" value="HisKA"/>
    <property type="match status" value="1"/>
</dbReference>
<dbReference type="InterPro" id="IPR004358">
    <property type="entry name" value="Sig_transdc_His_kin-like_C"/>
</dbReference>
<dbReference type="PANTHER" id="PTHR45569:SF1">
    <property type="entry name" value="SENSOR PROTEIN KDPD"/>
    <property type="match status" value="1"/>
</dbReference>
<dbReference type="SUPFAM" id="SSF47384">
    <property type="entry name" value="Homodimeric domain of signal transducing histidine kinase"/>
    <property type="match status" value="1"/>
</dbReference>
<dbReference type="Gene3D" id="3.30.565.10">
    <property type="entry name" value="Histidine kinase-like ATPase, C-terminal domain"/>
    <property type="match status" value="1"/>
</dbReference>
<organism evidence="15 16">
    <name type="scientific">Vibrio metschnikovii</name>
    <dbReference type="NCBI Taxonomy" id="28172"/>
    <lineage>
        <taxon>Bacteria</taxon>
        <taxon>Pseudomonadati</taxon>
        <taxon>Pseudomonadota</taxon>
        <taxon>Gammaproteobacteria</taxon>
        <taxon>Vibrionales</taxon>
        <taxon>Vibrionaceae</taxon>
        <taxon>Vibrio</taxon>
    </lineage>
</organism>
<keyword evidence="11" id="KW-0902">Two-component regulatory system</keyword>
<dbReference type="EC" id="2.7.13.3" evidence="3"/>
<protein>
    <recommendedName>
        <fullName evidence="3">histidine kinase</fullName>
        <ecNumber evidence="3">2.7.13.3</ecNumber>
    </recommendedName>
</protein>
<evidence type="ECO:0000313" key="15">
    <source>
        <dbReference type="EMBL" id="MBC5849973.1"/>
    </source>
</evidence>
<name>A0A9X0R5F5_VIBME</name>
<keyword evidence="9" id="KW-0067">ATP-binding</keyword>
<dbReference type="PROSITE" id="PS50109">
    <property type="entry name" value="HIS_KIN"/>
    <property type="match status" value="1"/>
</dbReference>
<dbReference type="SMART" id="SM00387">
    <property type="entry name" value="HATPase_c"/>
    <property type="match status" value="1"/>
</dbReference>
<comment type="caution">
    <text evidence="15">The sequence shown here is derived from an EMBL/GenBank/DDBJ whole genome shotgun (WGS) entry which is preliminary data.</text>
</comment>
<evidence type="ECO:0000256" key="10">
    <source>
        <dbReference type="ARBA" id="ARBA00022989"/>
    </source>
</evidence>
<dbReference type="InterPro" id="IPR003594">
    <property type="entry name" value="HATPase_dom"/>
</dbReference>
<evidence type="ECO:0000256" key="12">
    <source>
        <dbReference type="ARBA" id="ARBA00023136"/>
    </source>
</evidence>
<keyword evidence="10 13" id="KW-1133">Transmembrane helix</keyword>
<dbReference type="RefSeq" id="WP_186463252.1">
    <property type="nucleotide sequence ID" value="NZ_JACNMI010000003.1"/>
</dbReference>
<dbReference type="GO" id="GO:0000155">
    <property type="term" value="F:phosphorelay sensor kinase activity"/>
    <property type="evidence" value="ECO:0007669"/>
    <property type="project" value="InterPro"/>
</dbReference>
<dbReference type="Proteomes" id="UP000615796">
    <property type="component" value="Unassembled WGS sequence"/>
</dbReference>
<dbReference type="InterPro" id="IPR025201">
    <property type="entry name" value="KdpD_TM"/>
</dbReference>
<evidence type="ECO:0000256" key="6">
    <source>
        <dbReference type="ARBA" id="ARBA00022692"/>
    </source>
</evidence>
<dbReference type="EMBL" id="JACRUP010000001">
    <property type="protein sequence ID" value="MBC5849973.1"/>
    <property type="molecule type" value="Genomic_DNA"/>
</dbReference>
<feature type="transmembrane region" description="Helical" evidence="13">
    <location>
        <begin position="57"/>
        <end position="75"/>
    </location>
</feature>
<feature type="transmembrane region" description="Helical" evidence="13">
    <location>
        <begin position="33"/>
        <end position="50"/>
    </location>
</feature>
<comment type="subcellular location">
    <subcellularLocation>
        <location evidence="2">Membrane</location>
        <topology evidence="2">Multi-pass membrane protein</topology>
    </subcellularLocation>
</comment>
<dbReference type="SUPFAM" id="SSF55874">
    <property type="entry name" value="ATPase domain of HSP90 chaperone/DNA topoisomerase II/histidine kinase"/>
    <property type="match status" value="1"/>
</dbReference>
<evidence type="ECO:0000256" key="8">
    <source>
        <dbReference type="ARBA" id="ARBA00022777"/>
    </source>
</evidence>
<keyword evidence="7" id="KW-0547">Nucleotide-binding</keyword>
<keyword evidence="12 13" id="KW-0472">Membrane</keyword>
<dbReference type="GO" id="GO:0005886">
    <property type="term" value="C:plasma membrane"/>
    <property type="evidence" value="ECO:0007669"/>
    <property type="project" value="TreeGrafter"/>
</dbReference>
<dbReference type="Gene3D" id="1.10.287.130">
    <property type="match status" value="1"/>
</dbReference>
<evidence type="ECO:0000256" key="9">
    <source>
        <dbReference type="ARBA" id="ARBA00022840"/>
    </source>
</evidence>
<dbReference type="InterPro" id="IPR052023">
    <property type="entry name" value="Histidine_kinase_KdpD"/>
</dbReference>
<sequence>MVIHWFKNRYLLSILVFFSALFVSLVLDHWLGSTIAVLLVLQLSIVVIALQCHSQIAYVAAIIEALSFNFFFTTPRYSLQMFHWDDIINLLVFVVVAFTTSQLAARYRRSQSALEQVQLRHQILLSVSHDLRTPLAGVIGNLTTFKEYQQQLKEAEKNELLDSAIKESHRLHQYIENLLQATKLQHGVVRIQKQPESVVHILKTVVERLSCSAQQVDIQVNGVIRPIFVSRTLIEQALLNVLDNALRYSPHHTAVTVTVYQAKQNVVVDIYNQGQKLTSDEAAKVFELFYSGSTNNNADSGSGLGLSVAKGLICAHQGSIESVDVEQGCLIRISLPFGEQGEDREL</sequence>
<feature type="transmembrane region" description="Helical" evidence="13">
    <location>
        <begin position="87"/>
        <end position="105"/>
    </location>
</feature>